<comment type="caution">
    <text evidence="3">The sequence shown here is derived from an EMBL/GenBank/DDBJ whole genome shotgun (WGS) entry which is preliminary data.</text>
</comment>
<evidence type="ECO:0000313" key="3">
    <source>
        <dbReference type="EMBL" id="PSC74234.1"/>
    </source>
</evidence>
<organism evidence="3 4">
    <name type="scientific">Micractinium conductrix</name>
    <dbReference type="NCBI Taxonomy" id="554055"/>
    <lineage>
        <taxon>Eukaryota</taxon>
        <taxon>Viridiplantae</taxon>
        <taxon>Chlorophyta</taxon>
        <taxon>core chlorophytes</taxon>
        <taxon>Trebouxiophyceae</taxon>
        <taxon>Chlorellales</taxon>
        <taxon>Chlorellaceae</taxon>
        <taxon>Chlorella clade</taxon>
        <taxon>Micractinium</taxon>
    </lineage>
</organism>
<dbReference type="EMBL" id="LHPF02000005">
    <property type="protein sequence ID" value="PSC74234.1"/>
    <property type="molecule type" value="Genomic_DNA"/>
</dbReference>
<feature type="region of interest" description="Disordered" evidence="1">
    <location>
        <begin position="1"/>
        <end position="27"/>
    </location>
</feature>
<reference evidence="3 4" key="1">
    <citation type="journal article" date="2018" name="Plant J.">
        <title>Genome sequences of Chlorella sorokiniana UTEX 1602 and Micractinium conductrix SAG 241.80: implications to maltose excretion by a green alga.</title>
        <authorList>
            <person name="Arriola M.B."/>
            <person name="Velmurugan N."/>
            <person name="Zhang Y."/>
            <person name="Plunkett M.H."/>
            <person name="Hondzo H."/>
            <person name="Barney B.M."/>
        </authorList>
    </citation>
    <scope>NUCLEOTIDE SEQUENCE [LARGE SCALE GENOMIC DNA]</scope>
    <source>
        <strain evidence="3 4">SAG 241.80</strain>
    </source>
</reference>
<proteinExistence type="predicted"/>
<keyword evidence="2" id="KW-0472">Membrane</keyword>
<evidence type="ECO:0000313" key="4">
    <source>
        <dbReference type="Proteomes" id="UP000239649"/>
    </source>
</evidence>
<keyword evidence="2" id="KW-1133">Transmembrane helix</keyword>
<dbReference type="AlphaFoldDB" id="A0A2P6VJH8"/>
<evidence type="ECO:0000256" key="1">
    <source>
        <dbReference type="SAM" id="MobiDB-lite"/>
    </source>
</evidence>
<feature type="transmembrane region" description="Helical" evidence="2">
    <location>
        <begin position="56"/>
        <end position="75"/>
    </location>
</feature>
<dbReference type="Proteomes" id="UP000239649">
    <property type="component" value="Unassembled WGS sequence"/>
</dbReference>
<accession>A0A2P6VJH8</accession>
<evidence type="ECO:0000256" key="2">
    <source>
        <dbReference type="SAM" id="Phobius"/>
    </source>
</evidence>
<keyword evidence="4" id="KW-1185">Reference proteome</keyword>
<gene>
    <name evidence="3" type="ORF">C2E20_2546</name>
</gene>
<name>A0A2P6VJH8_9CHLO</name>
<protein>
    <submittedName>
        <fullName evidence="3">L-arabinose transporter permease</fullName>
    </submittedName>
</protein>
<keyword evidence="2" id="KW-0812">Transmembrane</keyword>
<sequence length="77" mass="8419">MRRSATIEPSPVQEASPPAPAPPRAPLRRGLGLGRPWDHMITIALCIYFASRAVDIIGFTLYALGALGVFASIWYHE</sequence>